<dbReference type="GeneID" id="9378218"/>
<protein>
    <submittedName>
        <fullName evidence="6">Capsular associated protein</fullName>
    </submittedName>
</protein>
<feature type="compositionally biased region" description="Polar residues" evidence="3">
    <location>
        <begin position="1032"/>
        <end position="1041"/>
    </location>
</feature>
<keyword evidence="7" id="KW-1185">Reference proteome</keyword>
<dbReference type="STRING" id="240176.D6RNC3"/>
<dbReference type="InterPro" id="IPR051091">
    <property type="entry name" value="O-Glucosyltr/Glycosyltrsf_90"/>
</dbReference>
<dbReference type="SMART" id="SM00672">
    <property type="entry name" value="CAP10"/>
    <property type="match status" value="1"/>
</dbReference>
<evidence type="ECO:0000256" key="2">
    <source>
        <dbReference type="ARBA" id="ARBA00022679"/>
    </source>
</evidence>
<dbReference type="VEuPathDB" id="FungiDB:CC1G_15593"/>
<dbReference type="OrthoDB" id="202415at2759"/>
<dbReference type="InParanoid" id="D6RNC3"/>
<evidence type="ECO:0000256" key="3">
    <source>
        <dbReference type="SAM" id="MobiDB-lite"/>
    </source>
</evidence>
<evidence type="ECO:0000313" key="7">
    <source>
        <dbReference type="Proteomes" id="UP000001861"/>
    </source>
</evidence>
<keyword evidence="4" id="KW-1133">Transmembrane helix</keyword>
<feature type="transmembrane region" description="Helical" evidence="4">
    <location>
        <begin position="99"/>
        <end position="123"/>
    </location>
</feature>
<dbReference type="AlphaFoldDB" id="D6RNC3"/>
<comment type="similarity">
    <text evidence="1">Belongs to the glycosyltransferase 90 family.</text>
</comment>
<evidence type="ECO:0000313" key="6">
    <source>
        <dbReference type="EMBL" id="EFI27557.1"/>
    </source>
</evidence>
<sequence length="1103" mass="124095">MERVPPPQGPPPSYAFVTKVYKRSLRPVIIAVTILAGFWTLFSGVRTCSTYTPTDSEDSSSFRLVTSAMHPTLPNVRPLQHYLLSDQDINNAPTEGLTALNIVAIVLGALYMLLTAIEAFGLFAGATQKLWAARIFAWLSAFAFIATAGMGLVRVIIHFTQKDNILEACAKLADGSRVRVYTGFWGPIRYDTLSREDAEFWCRRSWDRGSWSEILSFIATSLLAALFASIAFGFYRQLLDPSSVQNAWRAPTTVRTEAYPSPYAPPYNAGGPMPYPTYGQYTPSHAPYSGYPAYGPPPGPPPAESKPPGYGYSETSDWLPPRDDKNPFESPQDGTAGAAFFFCNDWCIMLLSSLSKADLDYQLFLLLSAQSQYIADHVHSKDYAKNPCKKREATRDTTRFDSDDNDDNDGDRDHTSTALLPLQLAATPPSMTRAKTALAILSLPFRNGYIFLLCVAIVFMQAGFHAGSRDRDRTSAVLLLGATPEIREELLSKTRGLVKKSDAEHPIPKLMDEAEARFRDKLGRQSKTLKAAVAEYKRRYKRPPPKGFDEWWKFVQRNDVKLVDEYDGLVEDLEPFWGMSGVELRRRAVQAGELPFVDLVRIRNGKSESVNLKDEGVSGRAEGFRSMITRFVDKLPDMDFPINALAESRVLVPWEHQHYPNMTTQDSSGGLNAMLGGPFQADWAGQGNVWDAWRRTCSPSSAGRRILTTLQSQGPSGHNYFDPQGLPSGDDFYFVPNITASHVDFCSNPQLHLDQGLFYSDWRSIHALYPIFSPAKAPGFMDIRIPSHYYFGNTPRYTYGWDYVNLELKEVDSMEVPWEKKVDKVYWRGASTGGGNHPPGFANRFHRHRFVQMASDTSDFNRTLTFVDPDDSSRLLTASVTSQKLNPEVMDVAFVKAVREEIYPGGAEALREKNRFEDSVELGRHWGYKYLLDMDGVGYSGRFMAFLASDSVPLKTSVYREFYEGWIEPWLHYIPLSSSYHEVYNIHAYFSGPTQSTLEAYHSTESDAEASSTPTGDDTVDGADPQRRDQSEGQTGPSQSIEVRRSVEADRRLRRIARAGKQWKRTMGRHADIEAYVYRLCLEWARLLADDRNSMDYSSFKIL</sequence>
<dbReference type="RefSeq" id="XP_002911051.1">
    <property type="nucleotide sequence ID" value="XM_002911005.1"/>
</dbReference>
<keyword evidence="4" id="KW-0472">Membrane</keyword>
<accession>D6RNC3</accession>
<feature type="transmembrane region" description="Helical" evidence="4">
    <location>
        <begin position="28"/>
        <end position="45"/>
    </location>
</feature>
<dbReference type="Pfam" id="PF05686">
    <property type="entry name" value="Glyco_transf_90"/>
    <property type="match status" value="1"/>
</dbReference>
<dbReference type="GO" id="GO:0016740">
    <property type="term" value="F:transferase activity"/>
    <property type="evidence" value="ECO:0007669"/>
    <property type="project" value="UniProtKB-KW"/>
</dbReference>
<organism evidence="6 7">
    <name type="scientific">Coprinopsis cinerea (strain Okayama-7 / 130 / ATCC MYA-4618 / FGSC 9003)</name>
    <name type="common">Inky cap fungus</name>
    <name type="synonym">Hormographiella aspergillata</name>
    <dbReference type="NCBI Taxonomy" id="240176"/>
    <lineage>
        <taxon>Eukaryota</taxon>
        <taxon>Fungi</taxon>
        <taxon>Dikarya</taxon>
        <taxon>Basidiomycota</taxon>
        <taxon>Agaricomycotina</taxon>
        <taxon>Agaricomycetes</taxon>
        <taxon>Agaricomycetidae</taxon>
        <taxon>Agaricales</taxon>
        <taxon>Agaricineae</taxon>
        <taxon>Psathyrellaceae</taxon>
        <taxon>Coprinopsis</taxon>
    </lineage>
</organism>
<keyword evidence="2" id="KW-0808">Transferase</keyword>
<dbReference type="PANTHER" id="PTHR12203">
    <property type="entry name" value="KDEL LYS-ASP-GLU-LEU CONTAINING - RELATED"/>
    <property type="match status" value="1"/>
</dbReference>
<feature type="transmembrane region" description="Helical" evidence="4">
    <location>
        <begin position="135"/>
        <end position="157"/>
    </location>
</feature>
<feature type="transmembrane region" description="Helical" evidence="4">
    <location>
        <begin position="214"/>
        <end position="235"/>
    </location>
</feature>
<name>D6RNC3_COPC7</name>
<feature type="region of interest" description="Disordered" evidence="3">
    <location>
        <begin position="386"/>
        <end position="415"/>
    </location>
</feature>
<dbReference type="eggNOG" id="KOG2458">
    <property type="taxonomic scope" value="Eukaryota"/>
</dbReference>
<dbReference type="InterPro" id="IPR006598">
    <property type="entry name" value="CAP10"/>
</dbReference>
<feature type="region of interest" description="Disordered" evidence="3">
    <location>
        <begin position="1000"/>
        <end position="1046"/>
    </location>
</feature>
<evidence type="ECO:0000256" key="1">
    <source>
        <dbReference type="ARBA" id="ARBA00010118"/>
    </source>
</evidence>
<dbReference type="HOGENOM" id="CLU_282846_0_0_1"/>
<evidence type="ECO:0000259" key="5">
    <source>
        <dbReference type="SMART" id="SM00672"/>
    </source>
</evidence>
<gene>
    <name evidence="6" type="ORF">CC1G_15593</name>
</gene>
<reference evidence="6 7" key="1">
    <citation type="journal article" date="2010" name="Proc. Natl. Acad. Sci. U.S.A.">
        <title>Insights into evolution of multicellular fungi from the assembled chromosomes of the mushroom Coprinopsis cinerea (Coprinus cinereus).</title>
        <authorList>
            <person name="Stajich J.E."/>
            <person name="Wilke S.K."/>
            <person name="Ahren D."/>
            <person name="Au C.H."/>
            <person name="Birren B.W."/>
            <person name="Borodovsky M."/>
            <person name="Burns C."/>
            <person name="Canback B."/>
            <person name="Casselton L.A."/>
            <person name="Cheng C.K."/>
            <person name="Deng J."/>
            <person name="Dietrich F.S."/>
            <person name="Fargo D.C."/>
            <person name="Farman M.L."/>
            <person name="Gathman A.C."/>
            <person name="Goldberg J."/>
            <person name="Guigo R."/>
            <person name="Hoegger P.J."/>
            <person name="Hooker J.B."/>
            <person name="Huggins A."/>
            <person name="James T.Y."/>
            <person name="Kamada T."/>
            <person name="Kilaru S."/>
            <person name="Kodira C."/>
            <person name="Kues U."/>
            <person name="Kupfer D."/>
            <person name="Kwan H.S."/>
            <person name="Lomsadze A."/>
            <person name="Li W."/>
            <person name="Lilly W.W."/>
            <person name="Ma L.J."/>
            <person name="Mackey A.J."/>
            <person name="Manning G."/>
            <person name="Martin F."/>
            <person name="Muraguchi H."/>
            <person name="Natvig D.O."/>
            <person name="Palmerini H."/>
            <person name="Ramesh M.A."/>
            <person name="Rehmeyer C.J."/>
            <person name="Roe B.A."/>
            <person name="Shenoy N."/>
            <person name="Stanke M."/>
            <person name="Ter-Hovhannisyan V."/>
            <person name="Tunlid A."/>
            <person name="Velagapudi R."/>
            <person name="Vision T.J."/>
            <person name="Zeng Q."/>
            <person name="Zolan M.E."/>
            <person name="Pukkila P.J."/>
        </authorList>
    </citation>
    <scope>NUCLEOTIDE SEQUENCE [LARGE SCALE GENOMIC DNA]</scope>
    <source>
        <strain evidence="7">Okayama-7 / 130 / ATCC MYA-4618 / FGSC 9003</strain>
    </source>
</reference>
<dbReference type="Proteomes" id="UP000001861">
    <property type="component" value="Unassembled WGS sequence"/>
</dbReference>
<feature type="compositionally biased region" description="Basic and acidic residues" evidence="3">
    <location>
        <begin position="386"/>
        <end position="402"/>
    </location>
</feature>
<dbReference type="EMBL" id="AACS02000006">
    <property type="protein sequence ID" value="EFI27557.1"/>
    <property type="molecule type" value="Genomic_DNA"/>
</dbReference>
<dbReference type="KEGG" id="cci:CC1G_15593"/>
<proteinExistence type="inferred from homology"/>
<comment type="caution">
    <text evidence="6">The sequence shown here is derived from an EMBL/GenBank/DDBJ whole genome shotgun (WGS) entry which is preliminary data.</text>
</comment>
<dbReference type="PANTHER" id="PTHR12203:SF35">
    <property type="entry name" value="PROTEIN O-GLUCOSYLTRANSFERASE 1"/>
    <property type="match status" value="1"/>
</dbReference>
<feature type="domain" description="Glycosyl transferase CAP10" evidence="5">
    <location>
        <begin position="725"/>
        <end position="1032"/>
    </location>
</feature>
<feature type="compositionally biased region" description="Pro residues" evidence="3">
    <location>
        <begin position="294"/>
        <end position="305"/>
    </location>
</feature>
<keyword evidence="4" id="KW-0812">Transmembrane</keyword>
<evidence type="ECO:0000256" key="4">
    <source>
        <dbReference type="SAM" id="Phobius"/>
    </source>
</evidence>
<feature type="region of interest" description="Disordered" evidence="3">
    <location>
        <begin position="292"/>
        <end position="331"/>
    </location>
</feature>